<sequence>MAKMAKEHMPSHSHITQMVIMAHTTEMT</sequence>
<dbReference type="Proteomes" id="UP000634136">
    <property type="component" value="Unassembled WGS sequence"/>
</dbReference>
<keyword evidence="2" id="KW-1185">Reference proteome</keyword>
<evidence type="ECO:0000313" key="2">
    <source>
        <dbReference type="Proteomes" id="UP000634136"/>
    </source>
</evidence>
<evidence type="ECO:0000313" key="1">
    <source>
        <dbReference type="EMBL" id="KAF7834716.1"/>
    </source>
</evidence>
<comment type="caution">
    <text evidence="1">The sequence shown here is derived from an EMBL/GenBank/DDBJ whole genome shotgun (WGS) entry which is preliminary data.</text>
</comment>
<name>A0A835C881_9FABA</name>
<gene>
    <name evidence="1" type="ORF">G2W53_009575</name>
</gene>
<proteinExistence type="predicted"/>
<dbReference type="EMBL" id="JAAIUW010000004">
    <property type="protein sequence ID" value="KAF7834716.1"/>
    <property type="molecule type" value="Genomic_DNA"/>
</dbReference>
<dbReference type="AlphaFoldDB" id="A0A835C881"/>
<reference evidence="1" key="1">
    <citation type="submission" date="2020-09" db="EMBL/GenBank/DDBJ databases">
        <title>Genome-Enabled Discovery of Anthraquinone Biosynthesis in Senna tora.</title>
        <authorList>
            <person name="Kang S.-H."/>
            <person name="Pandey R.P."/>
            <person name="Lee C.-M."/>
            <person name="Sim J.-S."/>
            <person name="Jeong J.-T."/>
            <person name="Choi B.-S."/>
            <person name="Jung M."/>
            <person name="Ginzburg D."/>
            <person name="Zhao K."/>
            <person name="Won S.Y."/>
            <person name="Oh T.-J."/>
            <person name="Yu Y."/>
            <person name="Kim N.-H."/>
            <person name="Lee O.R."/>
            <person name="Lee T.-H."/>
            <person name="Bashyal P."/>
            <person name="Kim T.-S."/>
            <person name="Lee W.-H."/>
            <person name="Kawkins C."/>
            <person name="Kim C.-K."/>
            <person name="Kim J.S."/>
            <person name="Ahn B.O."/>
            <person name="Rhee S.Y."/>
            <person name="Sohng J.K."/>
        </authorList>
    </citation>
    <scope>NUCLEOTIDE SEQUENCE</scope>
    <source>
        <tissue evidence="1">Leaf</tissue>
    </source>
</reference>
<accession>A0A835C881</accession>
<organism evidence="1 2">
    <name type="scientific">Senna tora</name>
    <dbReference type="NCBI Taxonomy" id="362788"/>
    <lineage>
        <taxon>Eukaryota</taxon>
        <taxon>Viridiplantae</taxon>
        <taxon>Streptophyta</taxon>
        <taxon>Embryophyta</taxon>
        <taxon>Tracheophyta</taxon>
        <taxon>Spermatophyta</taxon>
        <taxon>Magnoliopsida</taxon>
        <taxon>eudicotyledons</taxon>
        <taxon>Gunneridae</taxon>
        <taxon>Pentapetalae</taxon>
        <taxon>rosids</taxon>
        <taxon>fabids</taxon>
        <taxon>Fabales</taxon>
        <taxon>Fabaceae</taxon>
        <taxon>Caesalpinioideae</taxon>
        <taxon>Cassia clade</taxon>
        <taxon>Senna</taxon>
    </lineage>
</organism>
<protein>
    <submittedName>
        <fullName evidence="1">Uncharacterized protein</fullName>
    </submittedName>
</protein>